<dbReference type="SMART" id="SM00498">
    <property type="entry name" value="FH2"/>
    <property type="match status" value="1"/>
</dbReference>
<reference evidence="3" key="1">
    <citation type="submission" date="2024-01" db="EMBL/GenBank/DDBJ databases">
        <authorList>
            <person name="Webb A."/>
        </authorList>
    </citation>
    <scope>NUCLEOTIDE SEQUENCE</scope>
    <source>
        <strain evidence="3">Pm1</strain>
    </source>
</reference>
<comment type="caution">
    <text evidence="3">The sequence shown here is derived from an EMBL/GenBank/DDBJ whole genome shotgun (WGS) entry which is preliminary data.</text>
</comment>
<dbReference type="InterPro" id="IPR042201">
    <property type="entry name" value="FH2_Formin_sf"/>
</dbReference>
<dbReference type="SUPFAM" id="SSF101447">
    <property type="entry name" value="Formin homology 2 domain (FH2 domain)"/>
    <property type="match status" value="1"/>
</dbReference>
<protein>
    <recommendedName>
        <fullName evidence="2">FH2 domain-containing protein</fullName>
    </recommendedName>
</protein>
<dbReference type="InterPro" id="IPR019309">
    <property type="entry name" value="WASHC3"/>
</dbReference>
<dbReference type="InterPro" id="IPR015425">
    <property type="entry name" value="FH2_Formin"/>
</dbReference>
<dbReference type="PROSITE" id="PS51444">
    <property type="entry name" value="FH2"/>
    <property type="match status" value="1"/>
</dbReference>
<dbReference type="PANTHER" id="PTHR45725:SF1">
    <property type="entry name" value="DISHEVELLED ASSOCIATED ACTIVATOR OF MORPHOGENESIS, ISOFORM D"/>
    <property type="match status" value="1"/>
</dbReference>
<gene>
    <name evidence="3" type="ORF">PM001_LOCUS22220</name>
</gene>
<feature type="domain" description="FH2" evidence="2">
    <location>
        <begin position="353"/>
        <end position="762"/>
    </location>
</feature>
<dbReference type="InterPro" id="IPR051425">
    <property type="entry name" value="Formin_Homology"/>
</dbReference>
<proteinExistence type="predicted"/>
<dbReference type="Proteomes" id="UP001162060">
    <property type="component" value="Unassembled WGS sequence"/>
</dbReference>
<feature type="region of interest" description="Disordered" evidence="1">
    <location>
        <begin position="378"/>
        <end position="418"/>
    </location>
</feature>
<sequence length="770" mass="87355">MDLPSCSPVSSLSEYWLILHLLVSFFLVANVRWSRIMIHNHACNSREVPACCCRKKPHQVPPWDNTEARNSREKKLELVEKTNGDAKADELSLPTLALSFETARADARLKSLRTEYATYLQMLKVGLPRVIVDHKLRAENKDPSVLDELIRTTSRVKRIPAPIQIPPMEDVVGNDDPEHTQKVESFKRMIKVGVPRHVVELKARKEGVNLTELDAPSRSGSGVVLKCVVDDARLLTHADLTSRSRRSSVSSIVSTAPSTPDALAARSASIISSKDGRDLAMMALRKMNNGTRKKLHWSTTPYTETVVLAQHRHSLWSHIHVKAPQDGVCISNESRRWMEKLFVKVVAKAKAVRRHSVASGKEDAFLQKQALTQYLEDVDTRERANSSDPVFSEDDDLDDMESELELSESGFEQNKTTSPGSAFLRRKMCVVLLDHKKSQNIAIVLARVKRTFPELTRQILTLDCDVLSSPALQSLIDMWPDSAEQEAIDSFGGDISSLATAEQFLMVARTVPRAQQKLRCLQYKMDFTVRVEELRTSLKLLTCGIQQVCSSDQFAGVLEYIFHLGNLLNFGEGVEYTKWVKSISISSLAKLSFTKAYDGRISFLQYVIQSIERDEPHLALFKDQLSLISKCSKLSIQSLIAEYQSLKEGLRMFVHETQKMAVIQTDDDKLRVELAVSQKTMRLYAQEAEHMLNGVQDLVDQLEQERRHFLNYFEEEDTLPIDELLGYIANFTEEYTRERRQLILRARQAQQVNHLRSASVNNLSRIRHSL</sequence>
<name>A0AAV1UR97_9STRA</name>
<dbReference type="EMBL" id="CAKLBY020000226">
    <property type="protein sequence ID" value="CAK7937070.1"/>
    <property type="molecule type" value="Genomic_DNA"/>
</dbReference>
<organism evidence="3 4">
    <name type="scientific">Peronospora matthiolae</name>
    <dbReference type="NCBI Taxonomy" id="2874970"/>
    <lineage>
        <taxon>Eukaryota</taxon>
        <taxon>Sar</taxon>
        <taxon>Stramenopiles</taxon>
        <taxon>Oomycota</taxon>
        <taxon>Peronosporomycetes</taxon>
        <taxon>Peronosporales</taxon>
        <taxon>Peronosporaceae</taxon>
        <taxon>Peronospora</taxon>
    </lineage>
</organism>
<dbReference type="Pfam" id="PF02181">
    <property type="entry name" value="FH2"/>
    <property type="match status" value="1"/>
</dbReference>
<evidence type="ECO:0000256" key="1">
    <source>
        <dbReference type="SAM" id="MobiDB-lite"/>
    </source>
</evidence>
<dbReference type="AlphaFoldDB" id="A0AAV1UR97"/>
<dbReference type="Gene3D" id="1.20.58.2220">
    <property type="entry name" value="Formin, FH2 domain"/>
    <property type="match status" value="1"/>
</dbReference>
<evidence type="ECO:0000313" key="3">
    <source>
        <dbReference type="EMBL" id="CAK7937070.1"/>
    </source>
</evidence>
<feature type="compositionally biased region" description="Acidic residues" evidence="1">
    <location>
        <begin position="391"/>
        <end position="406"/>
    </location>
</feature>
<dbReference type="Pfam" id="PF10152">
    <property type="entry name" value="CCDC53"/>
    <property type="match status" value="1"/>
</dbReference>
<evidence type="ECO:0000259" key="2">
    <source>
        <dbReference type="PROSITE" id="PS51444"/>
    </source>
</evidence>
<dbReference type="GO" id="GO:0071203">
    <property type="term" value="C:WASH complex"/>
    <property type="evidence" value="ECO:0007669"/>
    <property type="project" value="InterPro"/>
</dbReference>
<accession>A0AAV1UR97</accession>
<dbReference type="PANTHER" id="PTHR45725">
    <property type="entry name" value="FORMIN HOMOLOGY 2 FAMILY MEMBER"/>
    <property type="match status" value="1"/>
</dbReference>
<evidence type="ECO:0000313" key="4">
    <source>
        <dbReference type="Proteomes" id="UP001162060"/>
    </source>
</evidence>